<organism evidence="1 2">
    <name type="scientific">Cellulophaga baltica</name>
    <dbReference type="NCBI Taxonomy" id="76594"/>
    <lineage>
        <taxon>Bacteria</taxon>
        <taxon>Pseudomonadati</taxon>
        <taxon>Bacteroidota</taxon>
        <taxon>Flavobacteriia</taxon>
        <taxon>Flavobacteriales</taxon>
        <taxon>Flavobacteriaceae</taxon>
        <taxon>Cellulophaga</taxon>
    </lineage>
</organism>
<proteinExistence type="predicted"/>
<sequence>MKLSIKFICIILFLSYGHCKGQEKTHVENEVIVSFINDILKSDSLDLPQFYAYTDVHKSSKGNPKFEFLIPFVVDQLRTSSSTKEITKSQVVSYKEALILFKGTSSEERLNNIHYSNTDFIYFWIFSDDIQKGEFLMFIIKNDKIISFFPYSHITDRQKIVPFLLNKKHKEEDFILIKA</sequence>
<gene>
    <name evidence="1" type="ORF">SAMN04487992_107155</name>
</gene>
<accession>A0A1G7IBK9</accession>
<keyword evidence="2" id="KW-1185">Reference proteome</keyword>
<dbReference type="AlphaFoldDB" id="A0A1G7IBK9"/>
<reference evidence="2" key="1">
    <citation type="submission" date="2016-10" db="EMBL/GenBank/DDBJ databases">
        <authorList>
            <person name="Varghese N."/>
            <person name="Submissions S."/>
        </authorList>
    </citation>
    <scope>NUCLEOTIDE SEQUENCE [LARGE SCALE GENOMIC DNA]</scope>
    <source>
        <strain evidence="2">DSM 24729</strain>
    </source>
</reference>
<dbReference type="EMBL" id="FNBD01000007">
    <property type="protein sequence ID" value="SDF10111.1"/>
    <property type="molecule type" value="Genomic_DNA"/>
</dbReference>
<dbReference type="Proteomes" id="UP000182114">
    <property type="component" value="Unassembled WGS sequence"/>
</dbReference>
<protein>
    <submittedName>
        <fullName evidence="1">Uncharacterized protein</fullName>
    </submittedName>
</protein>
<dbReference type="RefSeq" id="WP_074538670.1">
    <property type="nucleotide sequence ID" value="NZ_FNBD01000007.1"/>
</dbReference>
<name>A0A1G7IBK9_9FLAO</name>
<evidence type="ECO:0000313" key="1">
    <source>
        <dbReference type="EMBL" id="SDF10111.1"/>
    </source>
</evidence>
<evidence type="ECO:0000313" key="2">
    <source>
        <dbReference type="Proteomes" id="UP000182114"/>
    </source>
</evidence>